<evidence type="ECO:0000313" key="1">
    <source>
        <dbReference type="EMBL" id="CCD43234.1"/>
    </source>
</evidence>
<dbReference type="EMBL" id="FQ790255">
    <property type="protein sequence ID" value="CCD43234.1"/>
    <property type="molecule type" value="Genomic_DNA"/>
</dbReference>
<reference evidence="2" key="1">
    <citation type="journal article" date="2011" name="PLoS Genet.">
        <title>Genomic analysis of the necrotrophic fungal pathogens Sclerotinia sclerotiorum and Botrytis cinerea.</title>
        <authorList>
            <person name="Amselem J."/>
            <person name="Cuomo C.A."/>
            <person name="van Kan J.A."/>
            <person name="Viaud M."/>
            <person name="Benito E.P."/>
            <person name="Couloux A."/>
            <person name="Coutinho P.M."/>
            <person name="de Vries R.P."/>
            <person name="Dyer P.S."/>
            <person name="Fillinger S."/>
            <person name="Fournier E."/>
            <person name="Gout L."/>
            <person name="Hahn M."/>
            <person name="Kohn L."/>
            <person name="Lapalu N."/>
            <person name="Plummer K.M."/>
            <person name="Pradier J.M."/>
            <person name="Quevillon E."/>
            <person name="Sharon A."/>
            <person name="Simon A."/>
            <person name="ten Have A."/>
            <person name="Tudzynski B."/>
            <person name="Tudzynski P."/>
            <person name="Wincker P."/>
            <person name="Andrew M."/>
            <person name="Anthouard V."/>
            <person name="Beever R.E."/>
            <person name="Beffa R."/>
            <person name="Benoit I."/>
            <person name="Bouzid O."/>
            <person name="Brault B."/>
            <person name="Chen Z."/>
            <person name="Choquer M."/>
            <person name="Collemare J."/>
            <person name="Cotton P."/>
            <person name="Danchin E.G."/>
            <person name="Da Silva C."/>
            <person name="Gautier A."/>
            <person name="Giraud C."/>
            <person name="Giraud T."/>
            <person name="Gonzalez C."/>
            <person name="Grossetete S."/>
            <person name="Guldener U."/>
            <person name="Henrissat B."/>
            <person name="Howlett B.J."/>
            <person name="Kodira C."/>
            <person name="Kretschmer M."/>
            <person name="Lappartient A."/>
            <person name="Leroch M."/>
            <person name="Levis C."/>
            <person name="Mauceli E."/>
            <person name="Neuveglise C."/>
            <person name="Oeser B."/>
            <person name="Pearson M."/>
            <person name="Poulain J."/>
            <person name="Poussereau N."/>
            <person name="Quesneville H."/>
            <person name="Rascle C."/>
            <person name="Schumacher J."/>
            <person name="Segurens B."/>
            <person name="Sexton A."/>
            <person name="Silva E."/>
            <person name="Sirven C."/>
            <person name="Soanes D.M."/>
            <person name="Talbot N.J."/>
            <person name="Templeton M."/>
            <person name="Yandava C."/>
            <person name="Yarden O."/>
            <person name="Zeng Q."/>
            <person name="Rollins J.A."/>
            <person name="Lebrun M.H."/>
            <person name="Dickman M."/>
        </authorList>
    </citation>
    <scope>NUCLEOTIDE SEQUENCE [LARGE SCALE GENOMIC DNA]</scope>
    <source>
        <strain evidence="2">T4</strain>
    </source>
</reference>
<name>G2XR66_BOTF4</name>
<accession>G2XR66</accession>
<gene>
    <name evidence="1" type="ORF">BofuT4_uP013430.1</name>
</gene>
<evidence type="ECO:0000313" key="2">
    <source>
        <dbReference type="Proteomes" id="UP000008177"/>
    </source>
</evidence>
<sequence length="89" mass="10059">MNRMPRINVSKPDDSRLYNSVSMIQLILKINGSSFGPTLIKGSSQGYPAHTLGYWHRDMIKITTVPENCIIPTINTNQCLIDIRVSRVQ</sequence>
<protein>
    <submittedName>
        <fullName evidence="1">Uncharacterized protein</fullName>
    </submittedName>
</protein>
<dbReference type="InParanoid" id="G2XR66"/>
<dbReference type="HOGENOM" id="CLU_2454451_0_0_1"/>
<organism evidence="1 2">
    <name type="scientific">Botryotinia fuckeliana (strain T4)</name>
    <name type="common">Noble rot fungus</name>
    <name type="synonym">Botrytis cinerea</name>
    <dbReference type="NCBI Taxonomy" id="999810"/>
    <lineage>
        <taxon>Eukaryota</taxon>
        <taxon>Fungi</taxon>
        <taxon>Dikarya</taxon>
        <taxon>Ascomycota</taxon>
        <taxon>Pezizomycotina</taxon>
        <taxon>Leotiomycetes</taxon>
        <taxon>Helotiales</taxon>
        <taxon>Sclerotiniaceae</taxon>
        <taxon>Botrytis</taxon>
    </lineage>
</organism>
<dbReference type="AlphaFoldDB" id="G2XR66"/>
<proteinExistence type="predicted"/>
<dbReference type="Proteomes" id="UP000008177">
    <property type="component" value="Unplaced contigs"/>
</dbReference>